<accession>A0A0C9V2G6</accession>
<gene>
    <name evidence="2" type="ORF">M422DRAFT_70835</name>
</gene>
<sequence length="678" mass="75943">MSTFPNTRAQFENIFDGLPAEAQRQFLQDQVFPLLSLNQQSKLLNQIEDTKKRFRKLPQLDLAAKKAEIDALFVEIRRDSHRHTSTSIRADISGEIIEGISAWMSEIWQTVFEFAVEFDLAHRCLLFASETLHKLMHTGCGCNCILMSMHIYVQIRDSHGKVVKEFSNTGANKLDNVFLWVWRDLLLKMLSSSQALSKLAIPRMLQEIQTATRDPATALYRLLCCVSSTSEDDDDLYSDTFSSCSVDDEVNVSATDPSKASYWDIEMASNLARLRLHITDTLLDTFKTSPSFSLFRTLSILRSLCLVDVIPFLEESVPCSSQAAVAALDIFTYADLPDRVISVFDQARTVFRPRDAEQMGDAVGFLLTKKLFKPAFEVIERELQDTVVSIRSAVLAAFPRIDTPAAKKLWDEEVQGKRAGSNDRKNGIESWMDAIVRVGQPPNPLHFAAMLMGLPTGFDPEDTEEQDPFIFSNIKEDHPDYEDLRETWRPQLRQRFQKWTGQAEMAKKSQGGLKILDETEKDIKEQLPWLQFSDVVEEMINRLQDVASKFFVCEALEAISSFMASQRRRAIAARARAERAKSKQNGNPKKSPITGRHSRADRARPSSSFGAGPSSSGLGPSSSAAGPSGASTSTAQPTPTVTRTVPPPMPPFGDESDDEDFMPALMFDFPKPGLEDLD</sequence>
<name>A0A0C9V2G6_SPHS4</name>
<proteinExistence type="predicted"/>
<feature type="compositionally biased region" description="Low complexity" evidence="1">
    <location>
        <begin position="605"/>
        <end position="644"/>
    </location>
</feature>
<evidence type="ECO:0000256" key="1">
    <source>
        <dbReference type="SAM" id="MobiDB-lite"/>
    </source>
</evidence>
<dbReference type="OrthoDB" id="2742205at2759"/>
<dbReference type="AlphaFoldDB" id="A0A0C9V2G6"/>
<evidence type="ECO:0000313" key="2">
    <source>
        <dbReference type="EMBL" id="KIJ31731.1"/>
    </source>
</evidence>
<dbReference type="HOGENOM" id="CLU_017400_0_0_1"/>
<reference evidence="2 3" key="1">
    <citation type="submission" date="2014-06" db="EMBL/GenBank/DDBJ databases">
        <title>Evolutionary Origins and Diversification of the Mycorrhizal Mutualists.</title>
        <authorList>
            <consortium name="DOE Joint Genome Institute"/>
            <consortium name="Mycorrhizal Genomics Consortium"/>
            <person name="Kohler A."/>
            <person name="Kuo A."/>
            <person name="Nagy L.G."/>
            <person name="Floudas D."/>
            <person name="Copeland A."/>
            <person name="Barry K.W."/>
            <person name="Cichocki N."/>
            <person name="Veneault-Fourrey C."/>
            <person name="LaButti K."/>
            <person name="Lindquist E.A."/>
            <person name="Lipzen A."/>
            <person name="Lundell T."/>
            <person name="Morin E."/>
            <person name="Murat C."/>
            <person name="Riley R."/>
            <person name="Ohm R."/>
            <person name="Sun H."/>
            <person name="Tunlid A."/>
            <person name="Henrissat B."/>
            <person name="Grigoriev I.V."/>
            <person name="Hibbett D.S."/>
            <person name="Martin F."/>
        </authorList>
    </citation>
    <scope>NUCLEOTIDE SEQUENCE [LARGE SCALE GENOMIC DNA]</scope>
    <source>
        <strain evidence="2 3">SS14</strain>
    </source>
</reference>
<feature type="region of interest" description="Disordered" evidence="1">
    <location>
        <begin position="573"/>
        <end position="678"/>
    </location>
</feature>
<dbReference type="Proteomes" id="UP000054279">
    <property type="component" value="Unassembled WGS sequence"/>
</dbReference>
<organism evidence="2 3">
    <name type="scientific">Sphaerobolus stellatus (strain SS14)</name>
    <dbReference type="NCBI Taxonomy" id="990650"/>
    <lineage>
        <taxon>Eukaryota</taxon>
        <taxon>Fungi</taxon>
        <taxon>Dikarya</taxon>
        <taxon>Basidiomycota</taxon>
        <taxon>Agaricomycotina</taxon>
        <taxon>Agaricomycetes</taxon>
        <taxon>Phallomycetidae</taxon>
        <taxon>Geastrales</taxon>
        <taxon>Sphaerobolaceae</taxon>
        <taxon>Sphaerobolus</taxon>
    </lineage>
</organism>
<protein>
    <submittedName>
        <fullName evidence="2">Uncharacterized protein</fullName>
    </submittedName>
</protein>
<keyword evidence="3" id="KW-1185">Reference proteome</keyword>
<evidence type="ECO:0000313" key="3">
    <source>
        <dbReference type="Proteomes" id="UP000054279"/>
    </source>
</evidence>
<dbReference type="EMBL" id="KN837238">
    <property type="protein sequence ID" value="KIJ31731.1"/>
    <property type="molecule type" value="Genomic_DNA"/>
</dbReference>